<dbReference type="EMBL" id="CM055728">
    <property type="protein sequence ID" value="KAJ8017063.1"/>
    <property type="molecule type" value="Genomic_DNA"/>
</dbReference>
<gene>
    <name evidence="1" type="ORF">DPEC_G00013880</name>
</gene>
<dbReference type="Proteomes" id="UP001157502">
    <property type="component" value="Chromosome 1"/>
</dbReference>
<comment type="caution">
    <text evidence="1">The sequence shown here is derived from an EMBL/GenBank/DDBJ whole genome shotgun (WGS) entry which is preliminary data.</text>
</comment>
<proteinExistence type="predicted"/>
<accession>A0ACC2HNJ8</accession>
<name>A0ACC2HNJ8_DALPE</name>
<sequence length="177" mass="19855">MPDKCHQPPLMLIYIKTQRAKTDGQTLDSRIYITRFAFSFLKAMASYLSMTLGLLFLCMLAGVHGGQLRVWNLHAKNLEGDLERSQADGYVKISWGGQNGGMTNFNMNNANPSWTAKFILEEETNSPSSLKLEVWDKDLKHDDHLGTCIVEVMSGTHNKQCDIGSKGSLLFNYSYSP</sequence>
<organism evidence="1 2">
    <name type="scientific">Dallia pectoralis</name>
    <name type="common">Alaska blackfish</name>
    <dbReference type="NCBI Taxonomy" id="75939"/>
    <lineage>
        <taxon>Eukaryota</taxon>
        <taxon>Metazoa</taxon>
        <taxon>Chordata</taxon>
        <taxon>Craniata</taxon>
        <taxon>Vertebrata</taxon>
        <taxon>Euteleostomi</taxon>
        <taxon>Actinopterygii</taxon>
        <taxon>Neopterygii</taxon>
        <taxon>Teleostei</taxon>
        <taxon>Protacanthopterygii</taxon>
        <taxon>Esociformes</taxon>
        <taxon>Umbridae</taxon>
        <taxon>Dallia</taxon>
    </lineage>
</organism>
<reference evidence="1" key="1">
    <citation type="submission" date="2021-05" db="EMBL/GenBank/DDBJ databases">
        <authorList>
            <person name="Pan Q."/>
            <person name="Jouanno E."/>
            <person name="Zahm M."/>
            <person name="Klopp C."/>
            <person name="Cabau C."/>
            <person name="Louis A."/>
            <person name="Berthelot C."/>
            <person name="Parey E."/>
            <person name="Roest Crollius H."/>
            <person name="Montfort J."/>
            <person name="Robinson-Rechavi M."/>
            <person name="Bouchez O."/>
            <person name="Lampietro C."/>
            <person name="Lopez Roques C."/>
            <person name="Donnadieu C."/>
            <person name="Postlethwait J."/>
            <person name="Bobe J."/>
            <person name="Dillon D."/>
            <person name="Chandos A."/>
            <person name="von Hippel F."/>
            <person name="Guiguen Y."/>
        </authorList>
    </citation>
    <scope>NUCLEOTIDE SEQUENCE</scope>
    <source>
        <strain evidence="1">YG-Jan2019</strain>
    </source>
</reference>
<evidence type="ECO:0000313" key="1">
    <source>
        <dbReference type="EMBL" id="KAJ8017063.1"/>
    </source>
</evidence>
<evidence type="ECO:0000313" key="2">
    <source>
        <dbReference type="Proteomes" id="UP001157502"/>
    </source>
</evidence>
<protein>
    <submittedName>
        <fullName evidence="1">Uncharacterized protein</fullName>
    </submittedName>
</protein>
<keyword evidence="2" id="KW-1185">Reference proteome</keyword>